<reference evidence="2 3" key="1">
    <citation type="submission" date="2015-03" db="EMBL/GenBank/DDBJ databases">
        <authorList>
            <consortium name="Pathogen Informatics"/>
        </authorList>
    </citation>
    <scope>NUCLEOTIDE SEQUENCE [LARGE SCALE GENOMIC DNA]</scope>
    <source>
        <strain evidence="2 3">M09401471</strain>
    </source>
</reference>
<dbReference type="AlphaFoldDB" id="A0A655J1N5"/>
<organism evidence="2 3">
    <name type="scientific">Mycobacterium tuberculosis</name>
    <dbReference type="NCBI Taxonomy" id="1773"/>
    <lineage>
        <taxon>Bacteria</taxon>
        <taxon>Bacillati</taxon>
        <taxon>Actinomycetota</taxon>
        <taxon>Actinomycetes</taxon>
        <taxon>Mycobacteriales</taxon>
        <taxon>Mycobacteriaceae</taxon>
        <taxon>Mycobacterium</taxon>
        <taxon>Mycobacterium tuberculosis complex</taxon>
    </lineage>
</organism>
<evidence type="ECO:0000313" key="3">
    <source>
        <dbReference type="Proteomes" id="UP000044938"/>
    </source>
</evidence>
<dbReference type="EMBL" id="CSAJ01000308">
    <property type="protein sequence ID" value="COW34490.1"/>
    <property type="molecule type" value="Genomic_DNA"/>
</dbReference>
<feature type="region of interest" description="Disordered" evidence="1">
    <location>
        <begin position="1"/>
        <end position="21"/>
    </location>
</feature>
<evidence type="ECO:0000256" key="1">
    <source>
        <dbReference type="SAM" id="MobiDB-lite"/>
    </source>
</evidence>
<protein>
    <submittedName>
        <fullName evidence="2">Uncharacterized protein</fullName>
    </submittedName>
</protein>
<name>A0A655J1N5_MYCTX</name>
<accession>A0A655J1N5</accession>
<sequence>MAPTRTRARSASAARARASNSSIRCTLSEIVSSVNVKVGVNRTPVPAPTLVRSTPLARSSAAAAPAQFGSSCSVRPITV</sequence>
<evidence type="ECO:0000313" key="2">
    <source>
        <dbReference type="EMBL" id="COW34490.1"/>
    </source>
</evidence>
<gene>
    <name evidence="2" type="ORF">ERS007720_02414</name>
</gene>
<dbReference type="Proteomes" id="UP000044938">
    <property type="component" value="Unassembled WGS sequence"/>
</dbReference>
<feature type="compositionally biased region" description="Low complexity" evidence="1">
    <location>
        <begin position="9"/>
        <end position="21"/>
    </location>
</feature>
<proteinExistence type="predicted"/>